<keyword evidence="2" id="KW-0812">Transmembrane</keyword>
<gene>
    <name evidence="3" type="ORF">PBY51_020110</name>
</gene>
<keyword evidence="1" id="KW-0175">Coiled coil</keyword>
<evidence type="ECO:0000256" key="2">
    <source>
        <dbReference type="SAM" id="Phobius"/>
    </source>
</evidence>
<evidence type="ECO:0000313" key="4">
    <source>
        <dbReference type="Proteomes" id="UP001346869"/>
    </source>
</evidence>
<dbReference type="Proteomes" id="UP001346869">
    <property type="component" value="Unassembled WGS sequence"/>
</dbReference>
<comment type="caution">
    <text evidence="3">The sequence shown here is derived from an EMBL/GenBank/DDBJ whole genome shotgun (WGS) entry which is preliminary data.</text>
</comment>
<evidence type="ECO:0000256" key="1">
    <source>
        <dbReference type="SAM" id="Coils"/>
    </source>
</evidence>
<reference evidence="3 4" key="1">
    <citation type="journal article" date="2023" name="Genes (Basel)">
        <title>Chromosome-Level Genome Assembly and Circadian Gene Repertoire of the Patagonia Blennie Eleginops maclovinus-The Closest Ancestral Proxy of Antarctic Cryonotothenioids.</title>
        <authorList>
            <person name="Cheng C.C."/>
            <person name="Rivera-Colon A.G."/>
            <person name="Minhas B.F."/>
            <person name="Wilson L."/>
            <person name="Rayamajhi N."/>
            <person name="Vargas-Chacoff L."/>
            <person name="Catchen J.M."/>
        </authorList>
    </citation>
    <scope>NUCLEOTIDE SEQUENCE [LARGE SCALE GENOMIC DNA]</scope>
    <source>
        <strain evidence="3">JMC-PN-2008</strain>
    </source>
</reference>
<sequence>MQQIEVADYVNERTRREQKCSGDAYRRDRKLFRLIFLIFGVLCMVQAILNVSLRLKLHKISSHVEFNATGVIDQKKEDQGEKDCEGKTSHHYKLLQERFNALTRDHDLCKNRNTELNNRIRNIEDDRNRLEILGGEKKSYNFFFIYLLTLEL</sequence>
<reference evidence="3 4" key="2">
    <citation type="journal article" date="2023" name="Mol. Biol. Evol.">
        <title>Genomics of Secondarily Temperate Adaptation in the Only Non-Antarctic Icefish.</title>
        <authorList>
            <person name="Rivera-Colon A.G."/>
            <person name="Rayamajhi N."/>
            <person name="Minhas B.F."/>
            <person name="Madrigal G."/>
            <person name="Bilyk K.T."/>
            <person name="Yoon V."/>
            <person name="Hune M."/>
            <person name="Gregory S."/>
            <person name="Cheng C.H.C."/>
            <person name="Catchen J.M."/>
        </authorList>
    </citation>
    <scope>NUCLEOTIDE SEQUENCE [LARGE SCALE GENOMIC DNA]</scope>
    <source>
        <strain evidence="3">JMC-PN-2008</strain>
    </source>
</reference>
<keyword evidence="2" id="KW-0472">Membrane</keyword>
<evidence type="ECO:0000313" key="3">
    <source>
        <dbReference type="EMBL" id="KAK5865873.1"/>
    </source>
</evidence>
<keyword evidence="4" id="KW-1185">Reference proteome</keyword>
<feature type="coiled-coil region" evidence="1">
    <location>
        <begin position="106"/>
        <end position="133"/>
    </location>
</feature>
<dbReference type="EMBL" id="JAUZQC010000009">
    <property type="protein sequence ID" value="KAK5865873.1"/>
    <property type="molecule type" value="Genomic_DNA"/>
</dbReference>
<accession>A0AAN8AMX9</accession>
<dbReference type="AlphaFoldDB" id="A0AAN8AMX9"/>
<name>A0AAN8AMX9_ELEMC</name>
<keyword evidence="2" id="KW-1133">Transmembrane helix</keyword>
<proteinExistence type="predicted"/>
<organism evidence="3 4">
    <name type="scientific">Eleginops maclovinus</name>
    <name type="common">Patagonian blennie</name>
    <name type="synonym">Eleginus maclovinus</name>
    <dbReference type="NCBI Taxonomy" id="56733"/>
    <lineage>
        <taxon>Eukaryota</taxon>
        <taxon>Metazoa</taxon>
        <taxon>Chordata</taxon>
        <taxon>Craniata</taxon>
        <taxon>Vertebrata</taxon>
        <taxon>Euteleostomi</taxon>
        <taxon>Actinopterygii</taxon>
        <taxon>Neopterygii</taxon>
        <taxon>Teleostei</taxon>
        <taxon>Neoteleostei</taxon>
        <taxon>Acanthomorphata</taxon>
        <taxon>Eupercaria</taxon>
        <taxon>Perciformes</taxon>
        <taxon>Notothenioidei</taxon>
        <taxon>Eleginopidae</taxon>
        <taxon>Eleginops</taxon>
    </lineage>
</organism>
<feature type="transmembrane region" description="Helical" evidence="2">
    <location>
        <begin position="31"/>
        <end position="53"/>
    </location>
</feature>
<protein>
    <submittedName>
        <fullName evidence="3">Uncharacterized protein</fullName>
    </submittedName>
</protein>